<name>A0ACC2V3P2_9TREE</name>
<proteinExistence type="predicted"/>
<evidence type="ECO:0000313" key="1">
    <source>
        <dbReference type="EMBL" id="KAJ9093877.1"/>
    </source>
</evidence>
<reference evidence="1" key="1">
    <citation type="submission" date="2023-04" db="EMBL/GenBank/DDBJ databases">
        <title>Draft Genome sequencing of Naganishia species isolated from polar environments using Oxford Nanopore Technology.</title>
        <authorList>
            <person name="Leo P."/>
            <person name="Venkateswaran K."/>
        </authorList>
    </citation>
    <scope>NUCLEOTIDE SEQUENCE</scope>
    <source>
        <strain evidence="1">MNA-CCFEE 5423</strain>
    </source>
</reference>
<sequence>MSSHSSTTAAPATDPAGLTRRKPTPAKEEFFQQGNNGKFLPYIAATHEERYSILDDRASKDRKTLGLGLFKTLGLITVALWICLPIFWGSLYLTLQYLSNLTIYLVDLDTASSGTSAIVGPAFRAMASNSNAMSTKYIDTAHLGYVIRDAANYPRGVYDAMDEVTNKACWGAIVINANATAAWRAALQAGDAAYDPSGSVGIFYQGARYYQIILLYLAPFMIRNARTALQTASSIARSTILASLSSTYTAPSTAPASSQLVTTSLAALQAVPQALATPFGFYQHDLRVQTRWAAAAVFEAADI</sequence>
<dbReference type="EMBL" id="JASBWT010000028">
    <property type="protein sequence ID" value="KAJ9093877.1"/>
    <property type="molecule type" value="Genomic_DNA"/>
</dbReference>
<organism evidence="1 2">
    <name type="scientific">Naganishia friedmannii</name>
    <dbReference type="NCBI Taxonomy" id="89922"/>
    <lineage>
        <taxon>Eukaryota</taxon>
        <taxon>Fungi</taxon>
        <taxon>Dikarya</taxon>
        <taxon>Basidiomycota</taxon>
        <taxon>Agaricomycotina</taxon>
        <taxon>Tremellomycetes</taxon>
        <taxon>Filobasidiales</taxon>
        <taxon>Filobasidiaceae</taxon>
        <taxon>Naganishia</taxon>
    </lineage>
</organism>
<dbReference type="Proteomes" id="UP001227268">
    <property type="component" value="Unassembled WGS sequence"/>
</dbReference>
<evidence type="ECO:0000313" key="2">
    <source>
        <dbReference type="Proteomes" id="UP001227268"/>
    </source>
</evidence>
<protein>
    <submittedName>
        <fullName evidence="1">Uncharacterized protein</fullName>
    </submittedName>
</protein>
<comment type="caution">
    <text evidence="1">The sequence shown here is derived from an EMBL/GenBank/DDBJ whole genome shotgun (WGS) entry which is preliminary data.</text>
</comment>
<accession>A0ACC2V3P2</accession>
<gene>
    <name evidence="1" type="ORF">QFC21_006250</name>
</gene>
<keyword evidence="2" id="KW-1185">Reference proteome</keyword>